<dbReference type="EMBL" id="SIHJ01000001">
    <property type="protein sequence ID" value="TWT37562.1"/>
    <property type="molecule type" value="Genomic_DNA"/>
</dbReference>
<comment type="caution">
    <text evidence="2">The sequence shown here is derived from an EMBL/GenBank/DDBJ whole genome shotgun (WGS) entry which is preliminary data.</text>
</comment>
<feature type="chain" id="PRO_5023108889" description="DUF1552 domain-containing protein" evidence="1">
    <location>
        <begin position="27"/>
        <end position="440"/>
    </location>
</feature>
<dbReference type="InterPro" id="IPR011447">
    <property type="entry name" value="DUF1552"/>
</dbReference>
<sequence precursor="true">MTPLPRRTFLHGIGATLGLPWLEAMASSTAAAPAAGLPVCTAWVFAPNGVAREFWTPEGEGRDFTFNKTTAALEKVREDVLVVSNLAHHYARANGDGPGDHARCAATYLTAAQAKKTGGADIYLGQSIDQAVARHIGHETRMPSLELGLEPNQKNGRCDSGYSCAYVSNVSWRSATQPSGKEISPRRAFERLFNGGADSPAAAERLARRQSVLDFVSSDAQRLRGRLGQTDRRKIDEYFQSVREVEKRIEKTVTMPPLDVPDHGVPAEDPEGLGERMRLMYEVIALAFQTDATRVATYMLANAGTNRPYEALGIRSGHHQITHDRGEVAANQMQQIDEYLLREFSLFVERLASIREGEGRLLDRCAVVYGSGIGDGRRHNHDRLPCVVAGQAGGAITTGRHLKLPGETPAANLFVSMAQAARAPIASFGDSTGALQGLKA</sequence>
<accession>A0A5C5VIP1</accession>
<dbReference type="RefSeq" id="WP_146564892.1">
    <property type="nucleotide sequence ID" value="NZ_SIHJ01000001.1"/>
</dbReference>
<evidence type="ECO:0000256" key="1">
    <source>
        <dbReference type="SAM" id="SignalP"/>
    </source>
</evidence>
<evidence type="ECO:0000313" key="3">
    <source>
        <dbReference type="Proteomes" id="UP000316714"/>
    </source>
</evidence>
<dbReference type="AlphaFoldDB" id="A0A5C5VIP1"/>
<dbReference type="OrthoDB" id="9146593at2"/>
<name>A0A5C5VIP1_9BACT</name>
<dbReference type="Proteomes" id="UP000316714">
    <property type="component" value="Unassembled WGS sequence"/>
</dbReference>
<keyword evidence="1" id="KW-0732">Signal</keyword>
<evidence type="ECO:0008006" key="4">
    <source>
        <dbReference type="Google" id="ProtNLM"/>
    </source>
</evidence>
<gene>
    <name evidence="2" type="ORF">KOR34_25150</name>
</gene>
<dbReference type="Pfam" id="PF07586">
    <property type="entry name" value="HXXSHH"/>
    <property type="match status" value="1"/>
</dbReference>
<evidence type="ECO:0000313" key="2">
    <source>
        <dbReference type="EMBL" id="TWT37562.1"/>
    </source>
</evidence>
<organism evidence="2 3">
    <name type="scientific">Posidoniimonas corsicana</name>
    <dbReference type="NCBI Taxonomy" id="1938618"/>
    <lineage>
        <taxon>Bacteria</taxon>
        <taxon>Pseudomonadati</taxon>
        <taxon>Planctomycetota</taxon>
        <taxon>Planctomycetia</taxon>
        <taxon>Pirellulales</taxon>
        <taxon>Lacipirellulaceae</taxon>
        <taxon>Posidoniimonas</taxon>
    </lineage>
</organism>
<reference evidence="2 3" key="1">
    <citation type="submission" date="2019-02" db="EMBL/GenBank/DDBJ databases">
        <title>Deep-cultivation of Planctomycetes and their phenomic and genomic characterization uncovers novel biology.</title>
        <authorList>
            <person name="Wiegand S."/>
            <person name="Jogler M."/>
            <person name="Boedeker C."/>
            <person name="Pinto D."/>
            <person name="Vollmers J."/>
            <person name="Rivas-Marin E."/>
            <person name="Kohn T."/>
            <person name="Peeters S.H."/>
            <person name="Heuer A."/>
            <person name="Rast P."/>
            <person name="Oberbeckmann S."/>
            <person name="Bunk B."/>
            <person name="Jeske O."/>
            <person name="Meyerdierks A."/>
            <person name="Storesund J.E."/>
            <person name="Kallscheuer N."/>
            <person name="Luecker S."/>
            <person name="Lage O.M."/>
            <person name="Pohl T."/>
            <person name="Merkel B.J."/>
            <person name="Hornburger P."/>
            <person name="Mueller R.-W."/>
            <person name="Bruemmer F."/>
            <person name="Labrenz M."/>
            <person name="Spormann A.M."/>
            <person name="Op Den Camp H."/>
            <person name="Overmann J."/>
            <person name="Amann R."/>
            <person name="Jetten M.S.M."/>
            <person name="Mascher T."/>
            <person name="Medema M.H."/>
            <person name="Devos D.P."/>
            <person name="Kaster A.-K."/>
            <person name="Ovreas L."/>
            <person name="Rohde M."/>
            <person name="Galperin M.Y."/>
            <person name="Jogler C."/>
        </authorList>
    </citation>
    <scope>NUCLEOTIDE SEQUENCE [LARGE SCALE GENOMIC DNA]</scope>
    <source>
        <strain evidence="2 3">KOR34</strain>
    </source>
</reference>
<dbReference type="PROSITE" id="PS51318">
    <property type="entry name" value="TAT"/>
    <property type="match status" value="1"/>
</dbReference>
<feature type="signal peptide" evidence="1">
    <location>
        <begin position="1"/>
        <end position="26"/>
    </location>
</feature>
<keyword evidence="3" id="KW-1185">Reference proteome</keyword>
<protein>
    <recommendedName>
        <fullName evidence="4">DUF1552 domain-containing protein</fullName>
    </recommendedName>
</protein>
<dbReference type="InterPro" id="IPR006311">
    <property type="entry name" value="TAT_signal"/>
</dbReference>
<proteinExistence type="predicted"/>